<feature type="transmembrane region" description="Helical" evidence="5">
    <location>
        <begin position="27"/>
        <end position="51"/>
    </location>
</feature>
<comment type="subcellular location">
    <subcellularLocation>
        <location evidence="1">Membrane</location>
        <topology evidence="1">Multi-pass membrane protein</topology>
    </subcellularLocation>
</comment>
<evidence type="ECO:0000256" key="1">
    <source>
        <dbReference type="ARBA" id="ARBA00004141"/>
    </source>
</evidence>
<evidence type="ECO:0000259" key="6">
    <source>
        <dbReference type="Pfam" id="PF06271"/>
    </source>
</evidence>
<feature type="transmembrane region" description="Helical" evidence="5">
    <location>
        <begin position="135"/>
        <end position="154"/>
    </location>
</feature>
<evidence type="ECO:0000313" key="7">
    <source>
        <dbReference type="EMBL" id="MCV2871935.1"/>
    </source>
</evidence>
<sequence>MKDRTADILPPEGVPITFLISSGGARFGAQLLDIVITFGGLLALFFALIWVGVFDWSIIATLFLLVIFFIRIPYYIFSELVWNGRTLGKRIVGIRVISGDGGRLTPHQIVARNLMKEVEVFMPLTTLMSGTIEDGWVGLAMFAWVMLVLAVPVFNKRRQRLGDMIAGTLVVDQPRSVLMPDLAVQTRVNETGFILDTAQLEIYGRFELQVLEEILREKPRTAEARSRVAEVARTIRRKIGFDETVANHDDWEFLSDFYRQQRQYLESRQLFGDAREDKFHEKAKAAGAAKPSR</sequence>
<evidence type="ECO:0000313" key="8">
    <source>
        <dbReference type="Proteomes" id="UP001652564"/>
    </source>
</evidence>
<feature type="transmembrane region" description="Helical" evidence="5">
    <location>
        <begin position="58"/>
        <end position="77"/>
    </location>
</feature>
<accession>A0ABT2ZLC1</accession>
<dbReference type="InterPro" id="IPR010432">
    <property type="entry name" value="RDD"/>
</dbReference>
<protein>
    <submittedName>
        <fullName evidence="7">RDD family protein</fullName>
    </submittedName>
</protein>
<dbReference type="Proteomes" id="UP001652564">
    <property type="component" value="Unassembled WGS sequence"/>
</dbReference>
<reference evidence="7 8" key="1">
    <citation type="submission" date="2022-10" db="EMBL/GenBank/DDBJ databases">
        <title>Defluviimonas sp. nov., isolated from ocean surface sediments.</title>
        <authorList>
            <person name="He W."/>
            <person name="Wang L."/>
            <person name="Zhang D.-F."/>
        </authorList>
    </citation>
    <scope>NUCLEOTIDE SEQUENCE [LARGE SCALE GENOMIC DNA]</scope>
    <source>
        <strain evidence="7 8">WL0050</strain>
    </source>
</reference>
<dbReference type="Pfam" id="PF06271">
    <property type="entry name" value="RDD"/>
    <property type="match status" value="1"/>
</dbReference>
<dbReference type="EMBL" id="JAOWKZ010000002">
    <property type="protein sequence ID" value="MCV2871935.1"/>
    <property type="molecule type" value="Genomic_DNA"/>
</dbReference>
<keyword evidence="2 5" id="KW-0812">Transmembrane</keyword>
<organism evidence="7 8">
    <name type="scientific">Albidovulum litorale</name>
    <dbReference type="NCBI Taxonomy" id="2984134"/>
    <lineage>
        <taxon>Bacteria</taxon>
        <taxon>Pseudomonadati</taxon>
        <taxon>Pseudomonadota</taxon>
        <taxon>Alphaproteobacteria</taxon>
        <taxon>Rhodobacterales</taxon>
        <taxon>Paracoccaceae</taxon>
        <taxon>Albidovulum</taxon>
    </lineage>
</organism>
<evidence type="ECO:0000256" key="4">
    <source>
        <dbReference type="ARBA" id="ARBA00023136"/>
    </source>
</evidence>
<dbReference type="PANTHER" id="PTHR38480">
    <property type="entry name" value="SLR0254 PROTEIN"/>
    <property type="match status" value="1"/>
</dbReference>
<comment type="caution">
    <text evidence="7">The sequence shown here is derived from an EMBL/GenBank/DDBJ whole genome shotgun (WGS) entry which is preliminary data.</text>
</comment>
<keyword evidence="4 5" id="KW-0472">Membrane</keyword>
<proteinExistence type="predicted"/>
<name>A0ABT2ZLC1_9RHOB</name>
<feature type="domain" description="RDD" evidence="6">
    <location>
        <begin position="24"/>
        <end position="167"/>
    </location>
</feature>
<evidence type="ECO:0000256" key="3">
    <source>
        <dbReference type="ARBA" id="ARBA00022989"/>
    </source>
</evidence>
<dbReference type="RefSeq" id="WP_263739140.1">
    <property type="nucleotide sequence ID" value="NZ_JAOWKZ010000002.1"/>
</dbReference>
<gene>
    <name evidence="7" type="ORF">OEZ71_06460</name>
</gene>
<keyword evidence="8" id="KW-1185">Reference proteome</keyword>
<evidence type="ECO:0000256" key="2">
    <source>
        <dbReference type="ARBA" id="ARBA00022692"/>
    </source>
</evidence>
<dbReference type="PANTHER" id="PTHR38480:SF1">
    <property type="entry name" value="SLR0254 PROTEIN"/>
    <property type="match status" value="1"/>
</dbReference>
<keyword evidence="3 5" id="KW-1133">Transmembrane helix</keyword>
<evidence type="ECO:0000256" key="5">
    <source>
        <dbReference type="SAM" id="Phobius"/>
    </source>
</evidence>